<keyword evidence="3 4" id="KW-0326">Glycosidase</keyword>
<evidence type="ECO:0000256" key="3">
    <source>
        <dbReference type="ARBA" id="ARBA00023295"/>
    </source>
</evidence>
<dbReference type="GO" id="GO:0004555">
    <property type="term" value="F:alpha,alpha-trehalase activity"/>
    <property type="evidence" value="ECO:0007669"/>
    <property type="project" value="UniProtKB-EC"/>
</dbReference>
<dbReference type="PROSITE" id="PS00928">
    <property type="entry name" value="TREHALASE_2"/>
    <property type="match status" value="1"/>
</dbReference>
<dbReference type="Pfam" id="PF01204">
    <property type="entry name" value="Trehalase"/>
    <property type="match status" value="1"/>
</dbReference>
<dbReference type="AlphaFoldDB" id="A0A0S4IVU9"/>
<protein>
    <recommendedName>
        <fullName evidence="4">Trehalase</fullName>
        <ecNumber evidence="4">3.2.1.28</ecNumber>
    </recommendedName>
    <alternativeName>
        <fullName evidence="4">Alpha-trehalose glucohydrolase</fullName>
    </alternativeName>
</protein>
<dbReference type="PANTHER" id="PTHR23403">
    <property type="entry name" value="TREHALASE"/>
    <property type="match status" value="1"/>
</dbReference>
<dbReference type="Gene3D" id="1.50.10.10">
    <property type="match status" value="1"/>
</dbReference>
<feature type="transmembrane region" description="Helical" evidence="5">
    <location>
        <begin position="29"/>
        <end position="51"/>
    </location>
</feature>
<dbReference type="Proteomes" id="UP000051952">
    <property type="component" value="Unassembled WGS sequence"/>
</dbReference>
<proteinExistence type="inferred from homology"/>
<dbReference type="InterPro" id="IPR001661">
    <property type="entry name" value="Glyco_hydro_37"/>
</dbReference>
<keyword evidence="7" id="KW-1185">Reference proteome</keyword>
<dbReference type="GO" id="GO:0005993">
    <property type="term" value="P:trehalose catabolic process"/>
    <property type="evidence" value="ECO:0007669"/>
    <property type="project" value="TreeGrafter"/>
</dbReference>
<keyword evidence="2 4" id="KW-0378">Hydrolase</keyword>
<dbReference type="EMBL" id="CYKH01000496">
    <property type="protein sequence ID" value="CUG02229.1"/>
    <property type="molecule type" value="Genomic_DNA"/>
</dbReference>
<dbReference type="SUPFAM" id="SSF48208">
    <property type="entry name" value="Six-hairpin glycosidases"/>
    <property type="match status" value="1"/>
</dbReference>
<dbReference type="OrthoDB" id="3542292at2759"/>
<sequence length="613" mass="67610">MAEEATDYSPSKTLLAEVSSNERFAHRRFAVLGVAFCTVCLAAMATLMILYHNLDDGNGSPSTSLLRSCTHPIYCTGEFLQAVQLAQPALFLDSKTFVDMPCRSPPQDILDAFQAQRNSAGFNISAFVQQHFDAAGSEVMTVTPPDFVPNPQRLSKLQNVELRTFAYNVHAVWKNLTRQFNTSYSCGEPCMSSMPVPNPFVAPGGRFREFYYWDTYWIIKGLLVSNLTVTARHTLENLLWAVKEYGFVPNGARIYYQDRSQPPLLTLMVRDYVTATGDLSILTDAIDLLHQEHQFWMLTPHRVLTSDTTITANPTIITSDDVLNRYYANTADPRPESYREDTVTLQSSNGRSPLDMYSSLATGAETGWDYSTRWFANNSEDITAVNAQNVVPIDLNAILLQVESTMKNWTCAGGLAPNPSLCTEYGNWVSSRTKSVVKVFPANPVMGDFLLDVQSKNAKWFGAVSALLATPEYANAVNLADLQGAVNTLVTNIYPGGVPASLTTSGQQWDFPNAWSPVQYFAIEALELASQLSQGTLATAYHTKAVSIAQTWITTTYCGYISTQALFEKYNVSATGAAGHGGEYIVQTGFGWTNGLVLWILDKYASELTTPNC</sequence>
<evidence type="ECO:0000256" key="5">
    <source>
        <dbReference type="SAM" id="Phobius"/>
    </source>
</evidence>
<gene>
    <name evidence="6" type="ORF">BSAL_69615</name>
</gene>
<organism evidence="6 7">
    <name type="scientific">Bodo saltans</name>
    <name type="common">Flagellated protozoan</name>
    <dbReference type="NCBI Taxonomy" id="75058"/>
    <lineage>
        <taxon>Eukaryota</taxon>
        <taxon>Discoba</taxon>
        <taxon>Euglenozoa</taxon>
        <taxon>Kinetoplastea</taxon>
        <taxon>Metakinetoplastina</taxon>
        <taxon>Eubodonida</taxon>
        <taxon>Bodonidae</taxon>
        <taxon>Bodo</taxon>
    </lineage>
</organism>
<evidence type="ECO:0000256" key="2">
    <source>
        <dbReference type="ARBA" id="ARBA00022801"/>
    </source>
</evidence>
<evidence type="ECO:0000313" key="6">
    <source>
        <dbReference type="EMBL" id="CUG02229.1"/>
    </source>
</evidence>
<reference evidence="7" key="1">
    <citation type="submission" date="2015-09" db="EMBL/GenBank/DDBJ databases">
        <authorList>
            <consortium name="Pathogen Informatics"/>
        </authorList>
    </citation>
    <scope>NUCLEOTIDE SEQUENCE [LARGE SCALE GENOMIC DNA]</scope>
    <source>
        <strain evidence="7">Lake Konstanz</strain>
    </source>
</reference>
<dbReference type="PRINTS" id="PR00744">
    <property type="entry name" value="GLHYDRLASE37"/>
</dbReference>
<dbReference type="VEuPathDB" id="TriTrypDB:BSAL_69615"/>
<evidence type="ECO:0000256" key="4">
    <source>
        <dbReference type="RuleBase" id="RU361180"/>
    </source>
</evidence>
<keyword evidence="5" id="KW-0472">Membrane</keyword>
<dbReference type="EC" id="3.2.1.28" evidence="4"/>
<accession>A0A0S4IVU9</accession>
<dbReference type="OMA" id="DAPFGWA"/>
<evidence type="ECO:0000256" key="1">
    <source>
        <dbReference type="ARBA" id="ARBA00005615"/>
    </source>
</evidence>
<name>A0A0S4IVU9_BODSA</name>
<dbReference type="InterPro" id="IPR018232">
    <property type="entry name" value="Glyco_hydro_37_CS"/>
</dbReference>
<comment type="similarity">
    <text evidence="1 4">Belongs to the glycosyl hydrolase 37 family.</text>
</comment>
<dbReference type="PANTHER" id="PTHR23403:SF1">
    <property type="entry name" value="TREHALASE"/>
    <property type="match status" value="1"/>
</dbReference>
<comment type="catalytic activity">
    <reaction evidence="4">
        <text>alpha,alpha-trehalose + H2O = alpha-D-glucose + beta-D-glucose</text>
        <dbReference type="Rhea" id="RHEA:32675"/>
        <dbReference type="ChEBI" id="CHEBI:15377"/>
        <dbReference type="ChEBI" id="CHEBI:15903"/>
        <dbReference type="ChEBI" id="CHEBI:16551"/>
        <dbReference type="ChEBI" id="CHEBI:17925"/>
        <dbReference type="EC" id="3.2.1.28"/>
    </reaction>
</comment>
<keyword evidence="5" id="KW-1133">Transmembrane helix</keyword>
<evidence type="ECO:0000313" key="7">
    <source>
        <dbReference type="Proteomes" id="UP000051952"/>
    </source>
</evidence>
<dbReference type="InterPro" id="IPR008928">
    <property type="entry name" value="6-hairpin_glycosidase_sf"/>
</dbReference>
<dbReference type="PROSITE" id="PS00927">
    <property type="entry name" value="TREHALASE_1"/>
    <property type="match status" value="1"/>
</dbReference>
<keyword evidence="5" id="KW-0812">Transmembrane</keyword>
<dbReference type="InterPro" id="IPR012341">
    <property type="entry name" value="6hp_glycosidase-like_sf"/>
</dbReference>